<evidence type="ECO:0000313" key="1">
    <source>
        <dbReference type="EMBL" id="RLK62242.1"/>
    </source>
</evidence>
<dbReference type="Proteomes" id="UP000282454">
    <property type="component" value="Unassembled WGS sequence"/>
</dbReference>
<gene>
    <name evidence="1" type="ORF">CLV68_2798</name>
</gene>
<dbReference type="RefSeq" id="WP_246009806.1">
    <property type="nucleotide sequence ID" value="NZ_RCDD01000001.1"/>
</dbReference>
<dbReference type="AlphaFoldDB" id="A0A421BCY9"/>
<reference evidence="1 2" key="1">
    <citation type="submission" date="2018-10" db="EMBL/GenBank/DDBJ databases">
        <title>Genomic Encyclopedia of Archaeal and Bacterial Type Strains, Phase II (KMG-II): from individual species to whole genera.</title>
        <authorList>
            <person name="Goeker M."/>
        </authorList>
    </citation>
    <scope>NUCLEOTIDE SEQUENCE [LARGE SCALE GENOMIC DNA]</scope>
    <source>
        <strain evidence="1 2">DSM 45657</strain>
    </source>
</reference>
<dbReference type="EMBL" id="RCDD01000001">
    <property type="protein sequence ID" value="RLK62242.1"/>
    <property type="molecule type" value="Genomic_DNA"/>
</dbReference>
<evidence type="ECO:0000313" key="2">
    <source>
        <dbReference type="Proteomes" id="UP000282454"/>
    </source>
</evidence>
<organism evidence="1 2">
    <name type="scientific">Actinokineospora cianjurensis</name>
    <dbReference type="NCBI Taxonomy" id="585224"/>
    <lineage>
        <taxon>Bacteria</taxon>
        <taxon>Bacillati</taxon>
        <taxon>Actinomycetota</taxon>
        <taxon>Actinomycetes</taxon>
        <taxon>Pseudonocardiales</taxon>
        <taxon>Pseudonocardiaceae</taxon>
        <taxon>Actinokineospora</taxon>
    </lineage>
</organism>
<protein>
    <submittedName>
        <fullName evidence="1">Uncharacterized protein</fullName>
    </submittedName>
</protein>
<sequence length="130" mass="13834">MSEETPPDPGPPGAIGAAVGQFAALAARGAFAVNEHGGQALLKPIRDMVAWIDDQRDRFEVLRNVAKLGSSTNAEVMKPFLQDVAGDEAGFITQVLLLRVSLIAAEEAILQAMASYQQSDDQAADRLGER</sequence>
<proteinExistence type="predicted"/>
<name>A0A421BCY9_9PSEU</name>
<comment type="caution">
    <text evidence="1">The sequence shown here is derived from an EMBL/GenBank/DDBJ whole genome shotgun (WGS) entry which is preliminary data.</text>
</comment>
<accession>A0A421BCY9</accession>
<keyword evidence="2" id="KW-1185">Reference proteome</keyword>